<dbReference type="AlphaFoldDB" id="A0A3L6RH45"/>
<gene>
    <name evidence="2" type="ORF">C2845_PM13G02130</name>
</gene>
<comment type="caution">
    <text evidence="2">The sequence shown here is derived from an EMBL/GenBank/DDBJ whole genome shotgun (WGS) entry which is preliminary data.</text>
</comment>
<protein>
    <submittedName>
        <fullName evidence="2">Uncharacterized protein</fullName>
    </submittedName>
</protein>
<dbReference type="Proteomes" id="UP000275267">
    <property type="component" value="Unassembled WGS sequence"/>
</dbReference>
<accession>A0A3L6RH45</accession>
<sequence>MIPCGSGLCGRACVSAQRRGVCACVRPVGVRRKAAKAWPRRVRDVAATCAITAARAQPWHGGNGQGRNERGQGEVLCGRACARGPGAPGPRRCTTGGKPKGLGTAGRGLRFGLAASWGQRTRVRVLGIPRPRTAVPWRGTSTLGSHDGAAALRAQSDGSCGWSEATRRVPASAAARWPDREGKGPRAALRRAHRRREGSSAAKGSDGERAVVLTVGLD</sequence>
<dbReference type="EMBL" id="PQIB02000008">
    <property type="protein sequence ID" value="RLN03879.1"/>
    <property type="molecule type" value="Genomic_DNA"/>
</dbReference>
<evidence type="ECO:0000313" key="2">
    <source>
        <dbReference type="EMBL" id="RLN03879.1"/>
    </source>
</evidence>
<evidence type="ECO:0000256" key="1">
    <source>
        <dbReference type="SAM" id="MobiDB-lite"/>
    </source>
</evidence>
<keyword evidence="3" id="KW-1185">Reference proteome</keyword>
<organism evidence="2 3">
    <name type="scientific">Panicum miliaceum</name>
    <name type="common">Proso millet</name>
    <name type="synonym">Broomcorn millet</name>
    <dbReference type="NCBI Taxonomy" id="4540"/>
    <lineage>
        <taxon>Eukaryota</taxon>
        <taxon>Viridiplantae</taxon>
        <taxon>Streptophyta</taxon>
        <taxon>Embryophyta</taxon>
        <taxon>Tracheophyta</taxon>
        <taxon>Spermatophyta</taxon>
        <taxon>Magnoliopsida</taxon>
        <taxon>Liliopsida</taxon>
        <taxon>Poales</taxon>
        <taxon>Poaceae</taxon>
        <taxon>PACMAD clade</taxon>
        <taxon>Panicoideae</taxon>
        <taxon>Panicodae</taxon>
        <taxon>Paniceae</taxon>
        <taxon>Panicinae</taxon>
        <taxon>Panicum</taxon>
        <taxon>Panicum sect. Panicum</taxon>
    </lineage>
</organism>
<feature type="region of interest" description="Disordered" evidence="1">
    <location>
        <begin position="171"/>
        <end position="207"/>
    </location>
</feature>
<proteinExistence type="predicted"/>
<evidence type="ECO:0000313" key="3">
    <source>
        <dbReference type="Proteomes" id="UP000275267"/>
    </source>
</evidence>
<reference evidence="3" key="1">
    <citation type="journal article" date="2019" name="Nat. Commun.">
        <title>The genome of broomcorn millet.</title>
        <authorList>
            <person name="Zou C."/>
            <person name="Miki D."/>
            <person name="Li D."/>
            <person name="Tang Q."/>
            <person name="Xiao L."/>
            <person name="Rajput S."/>
            <person name="Deng P."/>
            <person name="Jia W."/>
            <person name="Huang R."/>
            <person name="Zhang M."/>
            <person name="Sun Y."/>
            <person name="Hu J."/>
            <person name="Fu X."/>
            <person name="Schnable P.S."/>
            <person name="Li F."/>
            <person name="Zhang H."/>
            <person name="Feng B."/>
            <person name="Zhu X."/>
            <person name="Liu R."/>
            <person name="Schnable J.C."/>
            <person name="Zhu J.-K."/>
            <person name="Zhang H."/>
        </authorList>
    </citation>
    <scope>NUCLEOTIDE SEQUENCE [LARGE SCALE GENOMIC DNA]</scope>
</reference>
<name>A0A3L6RH45_PANMI</name>